<name>X1IKD0_9ZZZZ</name>
<dbReference type="AlphaFoldDB" id="X1IKD0"/>
<evidence type="ECO:0000313" key="1">
    <source>
        <dbReference type="EMBL" id="GAH82881.1"/>
    </source>
</evidence>
<feature type="non-terminal residue" evidence="1">
    <location>
        <position position="1"/>
    </location>
</feature>
<proteinExistence type="predicted"/>
<reference evidence="1" key="1">
    <citation type="journal article" date="2014" name="Front. Microbiol.">
        <title>High frequency of phylogenetically diverse reductive dehalogenase-homologous genes in deep subseafloor sedimentary metagenomes.</title>
        <authorList>
            <person name="Kawai M."/>
            <person name="Futagami T."/>
            <person name="Toyoda A."/>
            <person name="Takaki Y."/>
            <person name="Nishi S."/>
            <person name="Hori S."/>
            <person name="Arai W."/>
            <person name="Tsubouchi T."/>
            <person name="Morono Y."/>
            <person name="Uchiyama I."/>
            <person name="Ito T."/>
            <person name="Fujiyama A."/>
            <person name="Inagaki F."/>
            <person name="Takami H."/>
        </authorList>
    </citation>
    <scope>NUCLEOTIDE SEQUENCE</scope>
    <source>
        <strain evidence="1">Expedition CK06-06</strain>
    </source>
</reference>
<gene>
    <name evidence="1" type="ORF">S03H2_57642</name>
</gene>
<protein>
    <submittedName>
        <fullName evidence="1">Uncharacterized protein</fullName>
    </submittedName>
</protein>
<accession>X1IKD0</accession>
<sequence>RSKNSGPIYEISAKWNVSSSTVGDIIRKDLGKEEFNKKFHNDILSLIGIENHQLIEKIVTQDFDEKRKKSPDIPILVSEPQIYTNNNKRCDNAFKNDKKYLQKLLKDRIAKELKIDPKKLDHIKVVLFDYTSSLRKDTIMDKIEKYQYSKIMLLIVGTYWFQNWIGRVKRLPKDKRIKYPENIRIIRWDLFADLLNLSSDNRKRLEEVIKLSRLKDLETLRRLNEQNNYKLYHLKKSETSKKGSKNNLDA</sequence>
<feature type="non-terminal residue" evidence="1">
    <location>
        <position position="250"/>
    </location>
</feature>
<comment type="caution">
    <text evidence="1">The sequence shown here is derived from an EMBL/GenBank/DDBJ whole genome shotgun (WGS) entry which is preliminary data.</text>
</comment>
<organism evidence="1">
    <name type="scientific">marine sediment metagenome</name>
    <dbReference type="NCBI Taxonomy" id="412755"/>
    <lineage>
        <taxon>unclassified sequences</taxon>
        <taxon>metagenomes</taxon>
        <taxon>ecological metagenomes</taxon>
    </lineage>
</organism>
<dbReference type="EMBL" id="BARU01036959">
    <property type="protein sequence ID" value="GAH82881.1"/>
    <property type="molecule type" value="Genomic_DNA"/>
</dbReference>